<evidence type="ECO:0000313" key="3">
    <source>
        <dbReference type="Proteomes" id="UP000277537"/>
    </source>
</evidence>
<proteinExistence type="predicted"/>
<dbReference type="Proteomes" id="UP000277537">
    <property type="component" value="Unassembled WGS sequence"/>
</dbReference>
<feature type="compositionally biased region" description="Polar residues" evidence="1">
    <location>
        <begin position="139"/>
        <end position="157"/>
    </location>
</feature>
<dbReference type="Pfam" id="PF16459">
    <property type="entry name" value="Phage_TAC_13"/>
    <property type="match status" value="1"/>
</dbReference>
<sequence length="157" mass="17162">MKKKLSLADIKAGILIDTPEKITVEIMVSGEPCEFETHIKIMDYSTAIAQMQANQEKKEALASILADCIVNEDGEPEFTEAEIRQHFSKPLIDAVWAEILKKNFLGKVTAKQNLKEKNSGQSLSSTALEAEPLPKPSETLVTENISTGGNTESAEEA</sequence>
<comment type="caution">
    <text evidence="2">The sequence shown here is derived from an EMBL/GenBank/DDBJ whole genome shotgun (WGS) entry which is preliminary data.</text>
</comment>
<accession>A0A3R9FMZ6</accession>
<dbReference type="EMBL" id="RHXE01000040">
    <property type="protein sequence ID" value="RSE21268.1"/>
    <property type="molecule type" value="Genomic_DNA"/>
</dbReference>
<dbReference type="RefSeq" id="WP_125274647.1">
    <property type="nucleotide sequence ID" value="NZ_RHXE01000040.1"/>
</dbReference>
<evidence type="ECO:0008006" key="4">
    <source>
        <dbReference type="Google" id="ProtNLM"/>
    </source>
</evidence>
<feature type="region of interest" description="Disordered" evidence="1">
    <location>
        <begin position="115"/>
        <end position="157"/>
    </location>
</feature>
<dbReference type="AlphaFoldDB" id="A0A3R9FMZ6"/>
<name>A0A3R9FMZ6_ACIJO</name>
<evidence type="ECO:0000256" key="1">
    <source>
        <dbReference type="SAM" id="MobiDB-lite"/>
    </source>
</evidence>
<dbReference type="InterPro" id="IPR024410">
    <property type="entry name" value="Phage_TAC_12"/>
</dbReference>
<protein>
    <recommendedName>
        <fullName evidence="4">Phage tail protein</fullName>
    </recommendedName>
</protein>
<reference evidence="2 3" key="1">
    <citation type="submission" date="2018-10" db="EMBL/GenBank/DDBJ databases">
        <title>Transmission dynamics of multidrug resistant bacteria on intensive care unit surfaces.</title>
        <authorList>
            <person name="D'Souza A.W."/>
            <person name="Potter R.F."/>
            <person name="Wallace M."/>
            <person name="Shupe A."/>
            <person name="Patel S."/>
            <person name="Sun S."/>
            <person name="Gul D."/>
            <person name="Kwon J.H."/>
            <person name="Andleeb S."/>
            <person name="Burnham C.-A.D."/>
            <person name="Dantas G."/>
        </authorList>
    </citation>
    <scope>NUCLEOTIDE SEQUENCE [LARGE SCALE GENOMIC DNA]</scope>
    <source>
        <strain evidence="2 3">AJ_385</strain>
    </source>
</reference>
<evidence type="ECO:0000313" key="2">
    <source>
        <dbReference type="EMBL" id="RSE21268.1"/>
    </source>
</evidence>
<organism evidence="2 3">
    <name type="scientific">Acinetobacter johnsonii</name>
    <dbReference type="NCBI Taxonomy" id="40214"/>
    <lineage>
        <taxon>Bacteria</taxon>
        <taxon>Pseudomonadati</taxon>
        <taxon>Pseudomonadota</taxon>
        <taxon>Gammaproteobacteria</taxon>
        <taxon>Moraxellales</taxon>
        <taxon>Moraxellaceae</taxon>
        <taxon>Acinetobacter</taxon>
    </lineage>
</organism>
<gene>
    <name evidence="2" type="ORF">EGT73_14145</name>
</gene>